<dbReference type="FunFam" id="3.40.309.10:FF:000001">
    <property type="entry name" value="Mitochondrial aldehyde dehydrogenase 2"/>
    <property type="match status" value="1"/>
</dbReference>
<evidence type="ECO:0000256" key="1">
    <source>
        <dbReference type="ARBA" id="ARBA00009986"/>
    </source>
</evidence>
<evidence type="ECO:0000259" key="5">
    <source>
        <dbReference type="Pfam" id="PF00171"/>
    </source>
</evidence>
<dbReference type="InterPro" id="IPR015590">
    <property type="entry name" value="Aldehyde_DH_dom"/>
</dbReference>
<dbReference type="FunFam" id="3.40.605.10:FF:000011">
    <property type="entry name" value="ALD5p Mitochondrial aldehyde dehydrogenase"/>
    <property type="match status" value="1"/>
</dbReference>
<gene>
    <name evidence="6" type="ORF">BCR39DRAFT_532731</name>
</gene>
<keyword evidence="2" id="KW-0560">Oxidoreductase</keyword>
<proteinExistence type="inferred from homology"/>
<organism evidence="6 7">
    <name type="scientific">Naematelia encephala</name>
    <dbReference type="NCBI Taxonomy" id="71784"/>
    <lineage>
        <taxon>Eukaryota</taxon>
        <taxon>Fungi</taxon>
        <taxon>Dikarya</taxon>
        <taxon>Basidiomycota</taxon>
        <taxon>Agaricomycotina</taxon>
        <taxon>Tremellomycetes</taxon>
        <taxon>Tremellales</taxon>
        <taxon>Naemateliaceae</taxon>
        <taxon>Naematelia</taxon>
    </lineage>
</organism>
<dbReference type="InterPro" id="IPR016163">
    <property type="entry name" value="Ald_DH_C"/>
</dbReference>
<reference evidence="6 7" key="1">
    <citation type="submission" date="2016-07" db="EMBL/GenBank/DDBJ databases">
        <title>Pervasive Adenine N6-methylation of Active Genes in Fungi.</title>
        <authorList>
            <consortium name="DOE Joint Genome Institute"/>
            <person name="Mondo S.J."/>
            <person name="Dannebaum R.O."/>
            <person name="Kuo R.C."/>
            <person name="Labutti K."/>
            <person name="Haridas S."/>
            <person name="Kuo A."/>
            <person name="Salamov A."/>
            <person name="Ahrendt S.R."/>
            <person name="Lipzen A."/>
            <person name="Sullivan W."/>
            <person name="Andreopoulos W.B."/>
            <person name="Clum A."/>
            <person name="Lindquist E."/>
            <person name="Daum C."/>
            <person name="Ramamoorthy G.K."/>
            <person name="Gryganskyi A."/>
            <person name="Culley D."/>
            <person name="Magnuson J.K."/>
            <person name="James T.Y."/>
            <person name="O'Malley M.A."/>
            <person name="Stajich J.E."/>
            <person name="Spatafora J.W."/>
            <person name="Visel A."/>
            <person name="Grigoriev I.V."/>
        </authorList>
    </citation>
    <scope>NUCLEOTIDE SEQUENCE [LARGE SCALE GENOMIC DNA]</scope>
    <source>
        <strain evidence="6 7">68-887.2</strain>
    </source>
</reference>
<dbReference type="GO" id="GO:0005739">
    <property type="term" value="C:mitochondrion"/>
    <property type="evidence" value="ECO:0007669"/>
    <property type="project" value="UniProtKB-ARBA"/>
</dbReference>
<dbReference type="GO" id="GO:0019413">
    <property type="term" value="P:acetate biosynthetic process"/>
    <property type="evidence" value="ECO:0007669"/>
    <property type="project" value="UniProtKB-ARBA"/>
</dbReference>
<dbReference type="InterPro" id="IPR016162">
    <property type="entry name" value="Ald_DH_N"/>
</dbReference>
<dbReference type="Pfam" id="PF00171">
    <property type="entry name" value="Aldedh"/>
    <property type="match status" value="1"/>
</dbReference>
<dbReference type="AlphaFoldDB" id="A0A1Y2B3J5"/>
<dbReference type="FunFam" id="3.40.605.10:FF:000026">
    <property type="entry name" value="Aldehyde dehydrogenase, putative"/>
    <property type="match status" value="1"/>
</dbReference>
<evidence type="ECO:0000256" key="3">
    <source>
        <dbReference type="ARBA" id="ARBA00023027"/>
    </source>
</evidence>
<keyword evidence="7" id="KW-1185">Reference proteome</keyword>
<feature type="domain" description="Aldehyde dehydrogenase" evidence="5">
    <location>
        <begin position="36"/>
        <end position="494"/>
    </location>
</feature>
<sequence>MAPTFTHEFNHSAFKGKVEVPVGLFIDGEWSTSADKSAKTIDVVNPTTGEVLTAIPEGMAADVDLAVKAAQTAFDTTWGLNCPGFKRGEYLIKIAELIERDIDILASIEALDNGKTFSAAKGFDVTESARVFRYYAGWADKIHGKTIETTSDKFGYTRHEPVGVCGQIIPWNFPLYMFSWKIAPALATGCTVVIKPSELTPLTALYMTKLFNEAGLPKGVVNVLVGLGQTVGAAIAAHPDIEKVAFTGSTPVGRKVMEEASKSNLKKVSLELGGKGSNIIFADCDFDEAVKYAAQGIFFNHGQTCCAGSRLYVQRSIYDKFTQAFKTAAQGLKVGDPFEPSSYQGPQVSQTQYDRIMNYVECGKQEGAKVITGGKRYGKTGYFIEPTIFGDVTANMKIVREEIFGPVIVMSAFDTEEEVVAAANDSHYGLSSGIFTLDINRAHRVAAALKAGTVWVNCFNELHPQLPFGGFKQSGIGRELGEYALENYTEVKTVQINLGMKCGIPL</sequence>
<dbReference type="InParanoid" id="A0A1Y2B3J5"/>
<dbReference type="InterPro" id="IPR016160">
    <property type="entry name" value="Ald_DH_CS_CYS"/>
</dbReference>
<dbReference type="GO" id="GO:0004029">
    <property type="term" value="F:aldehyde dehydrogenase (NAD+) activity"/>
    <property type="evidence" value="ECO:0007669"/>
    <property type="project" value="UniProtKB-ARBA"/>
</dbReference>
<dbReference type="Gene3D" id="3.40.309.10">
    <property type="entry name" value="Aldehyde Dehydrogenase, Chain A, domain 2"/>
    <property type="match status" value="1"/>
</dbReference>
<evidence type="ECO:0000313" key="6">
    <source>
        <dbReference type="EMBL" id="ORY29130.1"/>
    </source>
</evidence>
<dbReference type="Gene3D" id="3.40.605.10">
    <property type="entry name" value="Aldehyde Dehydrogenase, Chain A, domain 1"/>
    <property type="match status" value="1"/>
</dbReference>
<evidence type="ECO:0000313" key="7">
    <source>
        <dbReference type="Proteomes" id="UP000193986"/>
    </source>
</evidence>
<evidence type="ECO:0000256" key="2">
    <source>
        <dbReference type="ARBA" id="ARBA00023002"/>
    </source>
</evidence>
<keyword evidence="3" id="KW-0520">NAD</keyword>
<accession>A0A1Y2B3J5</accession>
<dbReference type="FunCoup" id="A0A1Y2B3J5">
    <property type="interactions" value="246"/>
</dbReference>
<dbReference type="Proteomes" id="UP000193986">
    <property type="component" value="Unassembled WGS sequence"/>
</dbReference>
<evidence type="ECO:0000256" key="4">
    <source>
        <dbReference type="ARBA" id="ARBA00037885"/>
    </source>
</evidence>
<dbReference type="PANTHER" id="PTHR11699">
    <property type="entry name" value="ALDEHYDE DEHYDROGENASE-RELATED"/>
    <property type="match status" value="1"/>
</dbReference>
<dbReference type="EMBL" id="MCFC01000027">
    <property type="protein sequence ID" value="ORY29130.1"/>
    <property type="molecule type" value="Genomic_DNA"/>
</dbReference>
<dbReference type="SUPFAM" id="SSF53720">
    <property type="entry name" value="ALDH-like"/>
    <property type="match status" value="1"/>
</dbReference>
<dbReference type="OrthoDB" id="310895at2759"/>
<protein>
    <submittedName>
        <fullName evidence="6">Aldehyde dehydrogenase domain-containing protein</fullName>
    </submittedName>
</protein>
<comment type="pathway">
    <text evidence="4">Alcohol metabolism; ethanol degradation; acetate from ethanol: step 2/2.</text>
</comment>
<comment type="similarity">
    <text evidence="1">Belongs to the aldehyde dehydrogenase family.</text>
</comment>
<name>A0A1Y2B3J5_9TREE</name>
<comment type="caution">
    <text evidence="6">The sequence shown here is derived from an EMBL/GenBank/DDBJ whole genome shotgun (WGS) entry which is preliminary data.</text>
</comment>
<dbReference type="InterPro" id="IPR016161">
    <property type="entry name" value="Ald_DH/histidinol_DH"/>
</dbReference>
<dbReference type="PROSITE" id="PS00070">
    <property type="entry name" value="ALDEHYDE_DEHYDR_CYS"/>
    <property type="match status" value="1"/>
</dbReference>
<dbReference type="STRING" id="71784.A0A1Y2B3J5"/>